<dbReference type="GeneID" id="93573242"/>
<reference evidence="4" key="1">
    <citation type="journal article" date="2017" name="Genome Biol.">
        <title>Comparative genomics reveals high biological diversity and specific adaptations in the industrially and medically important fungal genus Aspergillus.</title>
        <authorList>
            <person name="de Vries R.P."/>
            <person name="Riley R."/>
            <person name="Wiebenga A."/>
            <person name="Aguilar-Osorio G."/>
            <person name="Amillis S."/>
            <person name="Uchima C.A."/>
            <person name="Anderluh G."/>
            <person name="Asadollahi M."/>
            <person name="Askin M."/>
            <person name="Barry K."/>
            <person name="Battaglia E."/>
            <person name="Bayram O."/>
            <person name="Benocci T."/>
            <person name="Braus-Stromeyer S.A."/>
            <person name="Caldana C."/>
            <person name="Canovas D."/>
            <person name="Cerqueira G.C."/>
            <person name="Chen F."/>
            <person name="Chen W."/>
            <person name="Choi C."/>
            <person name="Clum A."/>
            <person name="Dos Santos R.A."/>
            <person name="Damasio A.R."/>
            <person name="Diallinas G."/>
            <person name="Emri T."/>
            <person name="Fekete E."/>
            <person name="Flipphi M."/>
            <person name="Freyberg S."/>
            <person name="Gallo A."/>
            <person name="Gournas C."/>
            <person name="Habgood R."/>
            <person name="Hainaut M."/>
            <person name="Harispe M.L."/>
            <person name="Henrissat B."/>
            <person name="Hilden K.S."/>
            <person name="Hope R."/>
            <person name="Hossain A."/>
            <person name="Karabika E."/>
            <person name="Karaffa L."/>
            <person name="Karanyi Z."/>
            <person name="Krasevec N."/>
            <person name="Kuo A."/>
            <person name="Kusch H."/>
            <person name="LaButti K."/>
            <person name="Lagendijk E.L."/>
            <person name="Lapidus A."/>
            <person name="Levasseur A."/>
            <person name="Lindquist E."/>
            <person name="Lipzen A."/>
            <person name="Logrieco A.F."/>
            <person name="MacCabe A."/>
            <person name="Maekelae M.R."/>
            <person name="Malavazi I."/>
            <person name="Melin P."/>
            <person name="Meyer V."/>
            <person name="Mielnichuk N."/>
            <person name="Miskei M."/>
            <person name="Molnar A.P."/>
            <person name="Mule G."/>
            <person name="Ngan C.Y."/>
            <person name="Orejas M."/>
            <person name="Orosz E."/>
            <person name="Ouedraogo J.P."/>
            <person name="Overkamp K.M."/>
            <person name="Park H.-S."/>
            <person name="Perrone G."/>
            <person name="Piumi F."/>
            <person name="Punt P.J."/>
            <person name="Ram A.F."/>
            <person name="Ramon A."/>
            <person name="Rauscher S."/>
            <person name="Record E."/>
            <person name="Riano-Pachon D.M."/>
            <person name="Robert V."/>
            <person name="Roehrig J."/>
            <person name="Ruller R."/>
            <person name="Salamov A."/>
            <person name="Salih N.S."/>
            <person name="Samson R.A."/>
            <person name="Sandor E."/>
            <person name="Sanguinetti M."/>
            <person name="Schuetze T."/>
            <person name="Sepcic K."/>
            <person name="Shelest E."/>
            <person name="Sherlock G."/>
            <person name="Sophianopoulou V."/>
            <person name="Squina F.M."/>
            <person name="Sun H."/>
            <person name="Susca A."/>
            <person name="Todd R.B."/>
            <person name="Tsang A."/>
            <person name="Unkles S.E."/>
            <person name="van de Wiele N."/>
            <person name="van Rossen-Uffink D."/>
            <person name="Oliveira J.V."/>
            <person name="Vesth T.C."/>
            <person name="Visser J."/>
            <person name="Yu J.-H."/>
            <person name="Zhou M."/>
            <person name="Andersen M.R."/>
            <person name="Archer D.B."/>
            <person name="Baker S.E."/>
            <person name="Benoit I."/>
            <person name="Brakhage A.A."/>
            <person name="Braus G.H."/>
            <person name="Fischer R."/>
            <person name="Frisvad J.C."/>
            <person name="Goldman G.H."/>
            <person name="Houbraken J."/>
            <person name="Oakley B."/>
            <person name="Pocsi I."/>
            <person name="Scazzocchio C."/>
            <person name="Seiboth B."/>
            <person name="vanKuyk P.A."/>
            <person name="Wortman J."/>
            <person name="Dyer P.S."/>
            <person name="Grigoriev I.V."/>
        </authorList>
    </citation>
    <scope>NUCLEOTIDE SEQUENCE [LARGE SCALE GENOMIC DNA]</scope>
    <source>
        <strain evidence="4">CBS 101740 / IMI 381727 / IBT 21946</strain>
    </source>
</reference>
<dbReference type="EMBL" id="KV878682">
    <property type="protein sequence ID" value="OJJ73522.1"/>
    <property type="molecule type" value="Genomic_DNA"/>
</dbReference>
<sequence>MATIYKFLSLFCLLATAIALPVETTGSSAEPYQLSDEANWKAEIQATGEEPSPQKDLKRV</sequence>
<dbReference type="AlphaFoldDB" id="A0A1L9UPF2"/>
<dbReference type="RefSeq" id="XP_067480770.1">
    <property type="nucleotide sequence ID" value="XM_067620754.1"/>
</dbReference>
<dbReference type="VEuPathDB" id="FungiDB:ASPBRDRAFT_194466"/>
<organism evidence="3 4">
    <name type="scientific">Aspergillus brasiliensis (strain CBS 101740 / IMI 381727 / IBT 21946)</name>
    <dbReference type="NCBI Taxonomy" id="767769"/>
    <lineage>
        <taxon>Eukaryota</taxon>
        <taxon>Fungi</taxon>
        <taxon>Dikarya</taxon>
        <taxon>Ascomycota</taxon>
        <taxon>Pezizomycotina</taxon>
        <taxon>Eurotiomycetes</taxon>
        <taxon>Eurotiomycetidae</taxon>
        <taxon>Eurotiales</taxon>
        <taxon>Aspergillaceae</taxon>
        <taxon>Aspergillus</taxon>
        <taxon>Aspergillus subgen. Circumdati</taxon>
    </lineage>
</organism>
<keyword evidence="2" id="KW-0732">Signal</keyword>
<dbReference type="OrthoDB" id="4484855at2759"/>
<feature type="region of interest" description="Disordered" evidence="1">
    <location>
        <begin position="40"/>
        <end position="60"/>
    </location>
</feature>
<protein>
    <submittedName>
        <fullName evidence="3">Uncharacterized protein</fullName>
    </submittedName>
</protein>
<dbReference type="Proteomes" id="UP000184499">
    <property type="component" value="Unassembled WGS sequence"/>
</dbReference>
<evidence type="ECO:0000313" key="4">
    <source>
        <dbReference type="Proteomes" id="UP000184499"/>
    </source>
</evidence>
<evidence type="ECO:0000256" key="1">
    <source>
        <dbReference type="SAM" id="MobiDB-lite"/>
    </source>
</evidence>
<feature type="chain" id="PRO_5013381512" evidence="2">
    <location>
        <begin position="20"/>
        <end position="60"/>
    </location>
</feature>
<feature type="signal peptide" evidence="2">
    <location>
        <begin position="1"/>
        <end position="19"/>
    </location>
</feature>
<accession>A0A1L9UPF2</accession>
<evidence type="ECO:0000313" key="3">
    <source>
        <dbReference type="EMBL" id="OJJ73522.1"/>
    </source>
</evidence>
<gene>
    <name evidence="3" type="ORF">ASPBRDRAFT_194466</name>
</gene>
<name>A0A1L9UPF2_ASPBC</name>
<proteinExistence type="predicted"/>
<keyword evidence="4" id="KW-1185">Reference proteome</keyword>
<evidence type="ECO:0000256" key="2">
    <source>
        <dbReference type="SAM" id="SignalP"/>
    </source>
</evidence>